<name>A0A0L8BQ60_ENSAD</name>
<evidence type="ECO:0000313" key="1">
    <source>
        <dbReference type="EMBL" id="KOF16690.1"/>
    </source>
</evidence>
<dbReference type="InterPro" id="IPR048532">
    <property type="entry name" value="ea8_5-like_sf"/>
</dbReference>
<reference evidence="2" key="1">
    <citation type="submission" date="2015-07" db="EMBL/GenBank/DDBJ databases">
        <title>Whole genome sequence of an Ensifer adhaerens strain isolated from a cave pool in the Wind Cave National Park.</title>
        <authorList>
            <person name="Eng W.W.H."/>
            <person name="Gan H.M."/>
            <person name="Barton H.A."/>
            <person name="Savka M.A."/>
        </authorList>
    </citation>
    <scope>NUCLEOTIDE SEQUENCE [LARGE SCALE GENOMIC DNA]</scope>
    <source>
        <strain evidence="2">SD006</strain>
    </source>
</reference>
<evidence type="ECO:0000313" key="2">
    <source>
        <dbReference type="Proteomes" id="UP000037425"/>
    </source>
</evidence>
<dbReference type="PATRIC" id="fig|106592.7.peg.1968"/>
<dbReference type="AlphaFoldDB" id="A0A0L8BQ60"/>
<dbReference type="Proteomes" id="UP000037425">
    <property type="component" value="Unassembled WGS sequence"/>
</dbReference>
<comment type="caution">
    <text evidence="1">The sequence shown here is derived from an EMBL/GenBank/DDBJ whole genome shotgun (WGS) entry which is preliminary data.</text>
</comment>
<proteinExistence type="predicted"/>
<dbReference type="Gene3D" id="1.10.10.1920">
    <property type="match status" value="1"/>
</dbReference>
<protein>
    <submittedName>
        <fullName evidence="1">Uncharacterized protein</fullName>
    </submittedName>
</protein>
<organism evidence="1 2">
    <name type="scientific">Ensifer adhaerens</name>
    <name type="common">Sinorhizobium morelense</name>
    <dbReference type="NCBI Taxonomy" id="106592"/>
    <lineage>
        <taxon>Bacteria</taxon>
        <taxon>Pseudomonadati</taxon>
        <taxon>Pseudomonadota</taxon>
        <taxon>Alphaproteobacteria</taxon>
        <taxon>Hyphomicrobiales</taxon>
        <taxon>Rhizobiaceae</taxon>
        <taxon>Sinorhizobium/Ensifer group</taxon>
        <taxon>Ensifer</taxon>
    </lineage>
</organism>
<gene>
    <name evidence="1" type="ORF">AC244_20670</name>
</gene>
<sequence>MMRREDLRNLADEVALRAKAIHECERHSGIYLTNSDPDAERLAYAMGTNMVKNREVDGSRQEFMDAIKEAISEAGWECPSCEKDRHD</sequence>
<accession>A0A0L8BQ60</accession>
<dbReference type="EMBL" id="LGAP01000015">
    <property type="protein sequence ID" value="KOF16690.1"/>
    <property type="molecule type" value="Genomic_DNA"/>
</dbReference>